<comment type="caution">
    <text evidence="4">The sequence shown here is derived from an EMBL/GenBank/DDBJ whole genome shotgun (WGS) entry which is preliminary data.</text>
</comment>
<evidence type="ECO:0000256" key="1">
    <source>
        <dbReference type="ARBA" id="ARBA00022723"/>
    </source>
</evidence>
<dbReference type="InterPro" id="IPR001303">
    <property type="entry name" value="Aldolase_II/adducin_N"/>
</dbReference>
<dbReference type="SUPFAM" id="SSF53639">
    <property type="entry name" value="AraD/HMP-PK domain-like"/>
    <property type="match status" value="1"/>
</dbReference>
<reference evidence="4 5" key="1">
    <citation type="submission" date="2020-02" db="EMBL/GenBank/DDBJ databases">
        <authorList>
            <person name="Dziuba M."/>
            <person name="Kuznetsov B."/>
            <person name="Mardanov A."/>
            <person name="Ravin N."/>
            <person name="Grouzdev D."/>
        </authorList>
    </citation>
    <scope>NUCLEOTIDE SEQUENCE [LARGE SCALE GENOMIC DNA]</scope>
    <source>
        <strain evidence="4 5">SpK</strain>
    </source>
</reference>
<organism evidence="4 5">
    <name type="scientific">Magnetospirillum aberrantis SpK</name>
    <dbReference type="NCBI Taxonomy" id="908842"/>
    <lineage>
        <taxon>Bacteria</taxon>
        <taxon>Pseudomonadati</taxon>
        <taxon>Pseudomonadota</taxon>
        <taxon>Alphaproteobacteria</taxon>
        <taxon>Rhodospirillales</taxon>
        <taxon>Rhodospirillaceae</taxon>
        <taxon>Magnetospirillum</taxon>
    </lineage>
</organism>
<dbReference type="GO" id="GO:0005829">
    <property type="term" value="C:cytosol"/>
    <property type="evidence" value="ECO:0007669"/>
    <property type="project" value="TreeGrafter"/>
</dbReference>
<dbReference type="EMBL" id="JAAIYP010000040">
    <property type="protein sequence ID" value="NFV81478.1"/>
    <property type="molecule type" value="Genomic_DNA"/>
</dbReference>
<dbReference type="RefSeq" id="WP_163681565.1">
    <property type="nucleotide sequence ID" value="NZ_JAAIYP010000040.1"/>
</dbReference>
<gene>
    <name evidence="4" type="ORF">G4223_15300</name>
</gene>
<dbReference type="PANTHER" id="PTHR22789">
    <property type="entry name" value="FUCULOSE PHOSPHATE ALDOLASE"/>
    <property type="match status" value="1"/>
</dbReference>
<name>A0A7C9QVB6_9PROT</name>
<keyword evidence="1" id="KW-0479">Metal-binding</keyword>
<dbReference type="Pfam" id="PF00596">
    <property type="entry name" value="Aldolase_II"/>
    <property type="match status" value="1"/>
</dbReference>
<dbReference type="InterPro" id="IPR036409">
    <property type="entry name" value="Aldolase_II/adducin_N_sf"/>
</dbReference>
<evidence type="ECO:0000313" key="5">
    <source>
        <dbReference type="Proteomes" id="UP000480684"/>
    </source>
</evidence>
<feature type="domain" description="Class II aldolase/adducin N-terminal" evidence="3">
    <location>
        <begin position="5"/>
        <end position="179"/>
    </location>
</feature>
<dbReference type="GO" id="GO:0046872">
    <property type="term" value="F:metal ion binding"/>
    <property type="evidence" value="ECO:0007669"/>
    <property type="project" value="UniProtKB-KW"/>
</dbReference>
<dbReference type="GO" id="GO:0016832">
    <property type="term" value="F:aldehyde-lyase activity"/>
    <property type="evidence" value="ECO:0007669"/>
    <property type="project" value="TreeGrafter"/>
</dbReference>
<proteinExistence type="predicted"/>
<dbReference type="InterPro" id="IPR050197">
    <property type="entry name" value="Aldolase_class_II_sugar_metab"/>
</dbReference>
<dbReference type="GO" id="GO:0019323">
    <property type="term" value="P:pentose catabolic process"/>
    <property type="evidence" value="ECO:0007669"/>
    <property type="project" value="TreeGrafter"/>
</dbReference>
<sequence>MDIAAAIVAANRHLAAKGLNQGASGNVSVRDGDGFRVTPSGVGADVLVPEQVVRMDMDGAWSGQWKPSSEWRFHRDIYAARPDAGAVVHCHSPAATALAVLGRAIPAFHYMVAIAGGVDVRCAPYATFGTQELSDAALAALEDRRACLLGHHGMIALGPTLSQAMDVAIEIEFLADLYLRLLPLGEPPVLPAAEMAVVLEKFKGYGANAQKRA</sequence>
<dbReference type="SMART" id="SM01007">
    <property type="entry name" value="Aldolase_II"/>
    <property type="match status" value="1"/>
</dbReference>
<accession>A0A7C9QVB6</accession>
<dbReference type="Proteomes" id="UP000480684">
    <property type="component" value="Unassembled WGS sequence"/>
</dbReference>
<keyword evidence="2" id="KW-0456">Lyase</keyword>
<dbReference type="PANTHER" id="PTHR22789:SF0">
    <property type="entry name" value="3-OXO-TETRONATE 4-PHOSPHATE DECARBOXYLASE-RELATED"/>
    <property type="match status" value="1"/>
</dbReference>
<protein>
    <submittedName>
        <fullName evidence="4">Class II aldolase</fullName>
    </submittedName>
</protein>
<evidence type="ECO:0000313" key="4">
    <source>
        <dbReference type="EMBL" id="NFV81478.1"/>
    </source>
</evidence>
<evidence type="ECO:0000256" key="2">
    <source>
        <dbReference type="ARBA" id="ARBA00023239"/>
    </source>
</evidence>
<keyword evidence="5" id="KW-1185">Reference proteome</keyword>
<dbReference type="AlphaFoldDB" id="A0A7C9QVB6"/>
<evidence type="ECO:0000259" key="3">
    <source>
        <dbReference type="SMART" id="SM01007"/>
    </source>
</evidence>
<dbReference type="Gene3D" id="3.40.225.10">
    <property type="entry name" value="Class II aldolase/adducin N-terminal domain"/>
    <property type="match status" value="1"/>
</dbReference>